<proteinExistence type="predicted"/>
<dbReference type="AlphaFoldDB" id="A0A9Y1BL60"/>
<accession>A0A9Y1BL60</accession>
<reference evidence="1" key="1">
    <citation type="journal article" date="2022" name="Nat. Microbiol.">
        <title>Unique mobile elements and scalable gene flow at the prokaryote-eukaryote boundary revealed by circularized Asgard archaea genomes.</title>
        <authorList>
            <person name="Wu F."/>
            <person name="Speth D.R."/>
            <person name="Philosof A."/>
            <person name="Cremiere A."/>
            <person name="Narayanan A."/>
            <person name="Barco R.A."/>
            <person name="Connon S.A."/>
            <person name="Amend J.P."/>
            <person name="Antoshechkin I.A."/>
            <person name="Orphan V.J."/>
        </authorList>
    </citation>
    <scope>NUCLEOTIDE SEQUENCE</scope>
    <source>
        <strain evidence="1">PM71</strain>
    </source>
</reference>
<sequence>MDLEDKYNELQVSPFNIPFLRDLGIKAVAIVNFDILYGPVCYLKELSNSSFSEKLKKVDTLAELYTGFARTEIDVITTLDEKVIVSSYTEKLETSEVTSLLFLVCVLSADTEKLVQYCRSLTKRIRGDPERFNSALSFIIEQERKKSHALIIERNGTRIKGLNINDESIVSGNEFLNFNGFLFIDYNRAEVDGRFFPKRINEKKVDFRALVKFIDTQKNEAELSFGELITLYYKGLELLIYLHNSGAIMVGTKKMRSRINYNFINKWFFNFFDVYLDVHGIPEEKGTLETLKYLDREISGEPKRFIISELIDLMINSEKSTPELLVKPSSIKKRGWISLRTEYELFLEYLELFDGSLSIYKISQEMSVPLSKVVEFIIFLKSRNLLEVYKKKR</sequence>
<name>A0A9Y1BL60_9ARCH</name>
<protein>
    <submittedName>
        <fullName evidence="1">Uncharacterized protein</fullName>
    </submittedName>
</protein>
<organism evidence="1">
    <name type="scientific">Candidatus Heimdallarchaeum aukensis</name>
    <dbReference type="NCBI Taxonomy" id="2876573"/>
    <lineage>
        <taxon>Archaea</taxon>
        <taxon>Promethearchaeati</taxon>
        <taxon>Candidatus Heimdallarchaeota</taxon>
        <taxon>Candidatus Heimdallarchaeia (ex Rinke et al. 2021) (nom. nud.)</taxon>
        <taxon>Candidatus Heimdallarchaeales</taxon>
        <taxon>Candidatus Heimdallarchaeaceae</taxon>
        <taxon>Candidatus Heimdallarchaeum</taxon>
    </lineage>
</organism>
<dbReference type="Proteomes" id="UP001201020">
    <property type="component" value="Chromosome"/>
</dbReference>
<gene>
    <name evidence="1" type="ORF">K9W45_13240</name>
</gene>
<evidence type="ECO:0000313" key="1">
    <source>
        <dbReference type="EMBL" id="UJG40787.1"/>
    </source>
</evidence>
<dbReference type="EMBL" id="CP084166">
    <property type="protein sequence ID" value="UJG40787.1"/>
    <property type="molecule type" value="Genomic_DNA"/>
</dbReference>